<dbReference type="GO" id="GO:0016791">
    <property type="term" value="F:phosphatase activity"/>
    <property type="evidence" value="ECO:0007669"/>
    <property type="project" value="TreeGrafter"/>
</dbReference>
<gene>
    <name evidence="1" type="ORF">ATY40_BA7504844</name>
</gene>
<sequence>MSLLIPSKVDYDDAHPVTNHFQEYATLLSQQPQEDFSWKFEVVPGFFMQSEESTDDLKFRYTEQHFGLLLDSWSELIKQVHALNESAASNECYKVLFLARHGQGFHNFAVGKYGLPEWNRKWRHLTTDGDIVWGPDPYLTERGVNQALENRDAWKSELSLGCPLPQEFYSSPFTRSAMTLVNTWNEILDLKEVAPMIKENLRETIGVNRCDQRSDKKTIEKRYANQYGFQFEPGFHELDDYFSEDWRESIGEQTLRINRFLQFLFELNWNSEEEKAKNRRDSTFVSCTSHAGTIRSFLQVLGHREFTVGTGAMIPVVVKGIRDFN</sequence>
<dbReference type="InterPro" id="IPR050275">
    <property type="entry name" value="PGM_Phosphatase"/>
</dbReference>
<dbReference type="InterPro" id="IPR029033">
    <property type="entry name" value="His_PPase_superfam"/>
</dbReference>
<proteinExistence type="predicted"/>
<dbReference type="PANTHER" id="PTHR48100">
    <property type="entry name" value="BROAD-SPECIFICITY PHOSPHATASE YOR283W-RELATED"/>
    <property type="match status" value="1"/>
</dbReference>
<evidence type="ECO:0000313" key="1">
    <source>
        <dbReference type="EMBL" id="ANZ77706.1"/>
    </source>
</evidence>
<dbReference type="EMBL" id="CP014587">
    <property type="protein sequence ID" value="ANZ77706.1"/>
    <property type="molecule type" value="Genomic_DNA"/>
</dbReference>
<evidence type="ECO:0000313" key="2">
    <source>
        <dbReference type="Proteomes" id="UP000094565"/>
    </source>
</evidence>
<dbReference type="OrthoDB" id="496981at2759"/>
<dbReference type="GO" id="GO:0005737">
    <property type="term" value="C:cytoplasm"/>
    <property type="evidence" value="ECO:0007669"/>
    <property type="project" value="TreeGrafter"/>
</dbReference>
<dbReference type="Pfam" id="PF00300">
    <property type="entry name" value="His_Phos_1"/>
    <property type="match status" value="1"/>
</dbReference>
<dbReference type="PANTHER" id="PTHR48100:SF1">
    <property type="entry name" value="HISTIDINE PHOSPHATASE FAMILY PROTEIN-RELATED"/>
    <property type="match status" value="1"/>
</dbReference>
<protein>
    <submittedName>
        <fullName evidence="1">BA75_04844T0</fullName>
    </submittedName>
</protein>
<dbReference type="Proteomes" id="UP000094565">
    <property type="component" value="Chromosome 4"/>
</dbReference>
<organism evidence="1 2">
    <name type="scientific">Komagataella pastoris</name>
    <name type="common">Yeast</name>
    <name type="synonym">Pichia pastoris</name>
    <dbReference type="NCBI Taxonomy" id="4922"/>
    <lineage>
        <taxon>Eukaryota</taxon>
        <taxon>Fungi</taxon>
        <taxon>Dikarya</taxon>
        <taxon>Ascomycota</taxon>
        <taxon>Saccharomycotina</taxon>
        <taxon>Pichiomycetes</taxon>
        <taxon>Pichiales</taxon>
        <taxon>Pichiaceae</taxon>
        <taxon>Komagataella</taxon>
    </lineage>
</organism>
<keyword evidence="2" id="KW-1185">Reference proteome</keyword>
<dbReference type="SUPFAM" id="SSF53254">
    <property type="entry name" value="Phosphoglycerate mutase-like"/>
    <property type="match status" value="1"/>
</dbReference>
<dbReference type="Gene3D" id="3.40.50.1240">
    <property type="entry name" value="Phosphoglycerate mutase-like"/>
    <property type="match status" value="1"/>
</dbReference>
<name>A0A1B2JI57_PICPA</name>
<accession>A0A1B2JI57</accession>
<dbReference type="AlphaFoldDB" id="A0A1B2JI57"/>
<reference evidence="1 2" key="1">
    <citation type="submission" date="2016-02" db="EMBL/GenBank/DDBJ databases">
        <title>Comparative genomic and transcriptomic foundation for Pichia pastoris.</title>
        <authorList>
            <person name="Love K.R."/>
            <person name="Shah K.A."/>
            <person name="Whittaker C.A."/>
            <person name="Wu J."/>
            <person name="Bartlett M.C."/>
            <person name="Ma D."/>
            <person name="Leeson R.L."/>
            <person name="Priest M."/>
            <person name="Young S.K."/>
            <person name="Love J.C."/>
        </authorList>
    </citation>
    <scope>NUCLEOTIDE SEQUENCE [LARGE SCALE GENOMIC DNA]</scope>
    <source>
        <strain evidence="1 2">ATCC 28485</strain>
    </source>
</reference>
<dbReference type="InterPro" id="IPR013078">
    <property type="entry name" value="His_Pase_superF_clade-1"/>
</dbReference>